<protein>
    <submittedName>
        <fullName evidence="4">Uncharacterized protein</fullName>
    </submittedName>
</protein>
<comment type="caution">
    <text evidence="4">The sequence shown here is derived from an EMBL/GenBank/DDBJ whole genome shotgun (WGS) entry which is preliminary data.</text>
</comment>
<dbReference type="PRINTS" id="PR00080">
    <property type="entry name" value="SDRFAMILY"/>
</dbReference>
<keyword evidence="5" id="KW-1185">Reference proteome</keyword>
<dbReference type="FunFam" id="3.40.50.720:FF:000084">
    <property type="entry name" value="Short-chain dehydrogenase reductase"/>
    <property type="match status" value="1"/>
</dbReference>
<dbReference type="PRINTS" id="PR00081">
    <property type="entry name" value="GDHRDH"/>
</dbReference>
<feature type="transmembrane region" description="Helical" evidence="3">
    <location>
        <begin position="145"/>
        <end position="168"/>
    </location>
</feature>
<name>A0A8J5HF36_ZINOF</name>
<dbReference type="AlphaFoldDB" id="A0A8J5HF36"/>
<evidence type="ECO:0000313" key="5">
    <source>
        <dbReference type="Proteomes" id="UP000734854"/>
    </source>
</evidence>
<evidence type="ECO:0000256" key="3">
    <source>
        <dbReference type="SAM" id="Phobius"/>
    </source>
</evidence>
<dbReference type="PANTHER" id="PTHR42898:SF6">
    <property type="entry name" value="NADP-DEPENDENT MANNITOL DEHYDROGENASE"/>
    <property type="match status" value="1"/>
</dbReference>
<dbReference type="InterPro" id="IPR036291">
    <property type="entry name" value="NAD(P)-bd_dom_sf"/>
</dbReference>
<reference evidence="4 5" key="1">
    <citation type="submission" date="2020-08" db="EMBL/GenBank/DDBJ databases">
        <title>Plant Genome Project.</title>
        <authorList>
            <person name="Zhang R.-G."/>
        </authorList>
    </citation>
    <scope>NUCLEOTIDE SEQUENCE [LARGE SCALE GENOMIC DNA]</scope>
    <source>
        <tissue evidence="4">Rhizome</tissue>
    </source>
</reference>
<keyword evidence="3" id="KW-0812">Transmembrane</keyword>
<evidence type="ECO:0000313" key="4">
    <source>
        <dbReference type="EMBL" id="KAG6526989.1"/>
    </source>
</evidence>
<keyword evidence="3" id="KW-0472">Membrane</keyword>
<keyword evidence="3" id="KW-1133">Transmembrane helix</keyword>
<dbReference type="SUPFAM" id="SSF51735">
    <property type="entry name" value="NAD(P)-binding Rossmann-fold domains"/>
    <property type="match status" value="1"/>
</dbReference>
<dbReference type="InterPro" id="IPR045000">
    <property type="entry name" value="TR"/>
</dbReference>
<dbReference type="Proteomes" id="UP000734854">
    <property type="component" value="Unassembled WGS sequence"/>
</dbReference>
<dbReference type="EMBL" id="JACMSC010000003">
    <property type="protein sequence ID" value="KAG6526989.1"/>
    <property type="molecule type" value="Genomic_DNA"/>
</dbReference>
<dbReference type="Pfam" id="PF13561">
    <property type="entry name" value="adh_short_C2"/>
    <property type="match status" value="1"/>
</dbReference>
<dbReference type="GO" id="GO:0016491">
    <property type="term" value="F:oxidoreductase activity"/>
    <property type="evidence" value="ECO:0007669"/>
    <property type="project" value="UniProtKB-KW"/>
</dbReference>
<organism evidence="4 5">
    <name type="scientific">Zingiber officinale</name>
    <name type="common">Ginger</name>
    <name type="synonym">Amomum zingiber</name>
    <dbReference type="NCBI Taxonomy" id="94328"/>
    <lineage>
        <taxon>Eukaryota</taxon>
        <taxon>Viridiplantae</taxon>
        <taxon>Streptophyta</taxon>
        <taxon>Embryophyta</taxon>
        <taxon>Tracheophyta</taxon>
        <taxon>Spermatophyta</taxon>
        <taxon>Magnoliopsida</taxon>
        <taxon>Liliopsida</taxon>
        <taxon>Zingiberales</taxon>
        <taxon>Zingiberaceae</taxon>
        <taxon>Zingiber</taxon>
    </lineage>
</organism>
<keyword evidence="1" id="KW-0521">NADP</keyword>
<keyword evidence="2" id="KW-0560">Oxidoreductase</keyword>
<proteinExistence type="predicted"/>
<accession>A0A8J5HF36</accession>
<dbReference type="InterPro" id="IPR002347">
    <property type="entry name" value="SDR_fam"/>
</dbReference>
<dbReference type="InterPro" id="IPR020904">
    <property type="entry name" value="Sc_DH/Rdtase_CS"/>
</dbReference>
<evidence type="ECO:0000256" key="2">
    <source>
        <dbReference type="ARBA" id="ARBA00023002"/>
    </source>
</evidence>
<dbReference type="PANTHER" id="PTHR42898">
    <property type="entry name" value="TROPINONE REDUCTASE"/>
    <property type="match status" value="1"/>
</dbReference>
<gene>
    <name evidence="4" type="ORF">ZIOFF_009076</name>
</gene>
<dbReference type="Gene3D" id="3.40.50.720">
    <property type="entry name" value="NAD(P)-binding Rossmann-like Domain"/>
    <property type="match status" value="1"/>
</dbReference>
<evidence type="ECO:0000256" key="1">
    <source>
        <dbReference type="ARBA" id="ARBA00022857"/>
    </source>
</evidence>
<sequence length="404" mass="45495">MNHPRTMKAALSFARLQEEKINEEGRRNNKVIHENSSHYSTPHRLTKEEIKERMAKGLCWHCDEKWHRGHQCKQKRILMIEPIENYEEEDEFDEGETQDNINEIQDNSMEISVHALEGLQTPQTMKIAAIDGVGKQMVSSRSNSLGFLFLLLLLLLFCCCCCYCCCYYRCAIVEELARFGAEVHTCARNEAELKQSLQKWRDLKLQVTGSVCDVSSSEEREKLIEEVSAIFHGKLNILVNNVAFGYIKPVLEVTQEDYKHTMNANLEAGFHLSQLAHPLLKASGRGNIIFISSIASLEGTSFMSVYGASKGAMNQLTRCLACEWAKDNIRINCVAPGVINTPMAEWFMENEELVAKWCHRSPLGRVGEPEEVAASIAFLCLPSSSFITGQVIAVDGSKTICGDY</sequence>
<dbReference type="PROSITE" id="PS00061">
    <property type="entry name" value="ADH_SHORT"/>
    <property type="match status" value="1"/>
</dbReference>